<dbReference type="AlphaFoldDB" id="A0ABD6DTB8"/>
<organism evidence="3 4">
    <name type="scientific">Halobellus litoreus</name>
    <dbReference type="NCBI Taxonomy" id="755310"/>
    <lineage>
        <taxon>Archaea</taxon>
        <taxon>Methanobacteriati</taxon>
        <taxon>Methanobacteriota</taxon>
        <taxon>Stenosarchaea group</taxon>
        <taxon>Halobacteria</taxon>
        <taxon>Halobacteriales</taxon>
        <taxon>Haloferacaceae</taxon>
        <taxon>Halobellus</taxon>
    </lineage>
</organism>
<comment type="cofactor">
    <cofactor evidence="1">
        <name>Fe(2+)</name>
        <dbReference type="ChEBI" id="CHEBI:29033"/>
    </cofactor>
</comment>
<feature type="transmembrane region" description="Helical" evidence="1">
    <location>
        <begin position="119"/>
        <end position="135"/>
    </location>
</feature>
<proteinExistence type="inferred from homology"/>
<feature type="transmembrane region" description="Helical" evidence="1">
    <location>
        <begin position="234"/>
        <end position="250"/>
    </location>
</feature>
<evidence type="ECO:0000313" key="4">
    <source>
        <dbReference type="Proteomes" id="UP001597092"/>
    </source>
</evidence>
<keyword evidence="1" id="KW-1133">Transmembrane helix</keyword>
<feature type="transmembrane region" description="Helical" evidence="1">
    <location>
        <begin position="141"/>
        <end position="162"/>
    </location>
</feature>
<dbReference type="GO" id="GO:0005886">
    <property type="term" value="C:plasma membrane"/>
    <property type="evidence" value="ECO:0007669"/>
    <property type="project" value="UniProtKB-SubCell"/>
</dbReference>
<accession>A0ABD6DTB8</accession>
<feature type="transmembrane region" description="Helical" evidence="1">
    <location>
        <begin position="356"/>
        <end position="378"/>
    </location>
</feature>
<dbReference type="GO" id="GO:0003834">
    <property type="term" value="F:beta-carotene 15,15'-dioxygenase activity"/>
    <property type="evidence" value="ECO:0007669"/>
    <property type="project" value="UniProtKB-EC"/>
</dbReference>
<comment type="subcellular location">
    <subcellularLocation>
        <location evidence="1">Cell membrane</location>
        <topology evidence="1">Multi-pass membrane protein</topology>
    </subcellularLocation>
</comment>
<protein>
    <recommendedName>
        <fullName evidence="1">Probable beta-carotene 15,15'-dioxygenase</fullName>
        <ecNumber evidence="1">1.13.11.63</ecNumber>
    </recommendedName>
</protein>
<dbReference type="InterPro" id="IPR022270">
    <property type="entry name" value="Blh_diox"/>
</dbReference>
<keyword evidence="1" id="KW-0479">Metal-binding</keyword>
<dbReference type="GO" id="GO:0016121">
    <property type="term" value="P:carotene catabolic process"/>
    <property type="evidence" value="ECO:0007669"/>
    <property type="project" value="UniProtKB-UniRule"/>
</dbReference>
<keyword evidence="1" id="KW-1003">Cell membrane</keyword>
<feature type="transmembrane region" description="Helical" evidence="1">
    <location>
        <begin position="87"/>
        <end position="107"/>
    </location>
</feature>
<keyword evidence="1" id="KW-0223">Dioxygenase</keyword>
<keyword evidence="1" id="KW-0812">Transmembrane</keyword>
<keyword evidence="1" id="KW-0560">Oxidoreductase</keyword>
<comment type="similarity">
    <text evidence="1">Belongs to the Brp/Blh beta-carotene diooxygenase family.</text>
</comment>
<name>A0ABD6DTB8_9EURY</name>
<comment type="catalytic activity">
    <reaction evidence="1">
        <text>all-trans-beta-carotene + O2 = 2 all-trans-retinal</text>
        <dbReference type="Rhea" id="RHEA:32887"/>
        <dbReference type="ChEBI" id="CHEBI:15379"/>
        <dbReference type="ChEBI" id="CHEBI:17579"/>
        <dbReference type="ChEBI" id="CHEBI:17898"/>
        <dbReference type="EC" id="1.13.11.63"/>
    </reaction>
</comment>
<evidence type="ECO:0000256" key="2">
    <source>
        <dbReference type="SAM" id="MobiDB-lite"/>
    </source>
</evidence>
<feature type="transmembrane region" description="Helical" evidence="1">
    <location>
        <begin position="270"/>
        <end position="289"/>
    </location>
</feature>
<keyword evidence="1" id="KW-0472">Membrane</keyword>
<dbReference type="NCBIfam" id="TIGR03753">
    <property type="entry name" value="blh_monoox"/>
    <property type="match status" value="1"/>
</dbReference>
<dbReference type="HAMAP" id="MF_02093">
    <property type="entry name" value="Beta_carotene_diox"/>
    <property type="match status" value="1"/>
</dbReference>
<feature type="binding site" evidence="1">
    <location>
        <position position="161"/>
    </location>
    <ligand>
        <name>Fe cation</name>
        <dbReference type="ChEBI" id="CHEBI:24875"/>
    </ligand>
</feature>
<sequence length="394" mass="41608">MNEPTGHEGDSTGYEDNSAGYEDEPAGYAADGPTSTRLVGARRDRGTSVGSVMRAVGVRPAWLVVGGVALAWGVAAAFTASPTLPTWLRYGPLAVSLALFGLPHGAVDHLAPARAAGHRPTVTWLLAVGVLYLVLGSAYGFLWWLLPVASAALFVALTWFHWGQGDVYALDALGARHLDGRGVRVGTLLVRGGLPMLVPLLGHPKEYRAVVGAWVALFGSEFDAAWIASPTVRIALGGGFALLTIGTLLAGRRRDGGRVWLLDAGETVLLWGYFLLVPPLFAIGVYFCVWHSLRHIARLIAVDPASRAAFRERGTVPALLRTGRDALPLTVVSVLLLVGIAVVGDVAVGTQADLQAAAALYLVFISVLTLPHVAIVTWMDRAENAGLAPLVSKQ</sequence>
<feature type="binding site" evidence="1">
    <location>
        <position position="291"/>
    </location>
    <ligand>
        <name>Fe cation</name>
        <dbReference type="ChEBI" id="CHEBI:24875"/>
    </ligand>
</feature>
<feature type="region of interest" description="Disordered" evidence="2">
    <location>
        <begin position="1"/>
        <end position="37"/>
    </location>
</feature>
<dbReference type="RefSeq" id="WP_256306447.1">
    <property type="nucleotide sequence ID" value="NZ_JANHAW010000001.1"/>
</dbReference>
<dbReference type="Proteomes" id="UP001597092">
    <property type="component" value="Unassembled WGS sequence"/>
</dbReference>
<dbReference type="GO" id="GO:0005506">
    <property type="term" value="F:iron ion binding"/>
    <property type="evidence" value="ECO:0007669"/>
    <property type="project" value="UniProtKB-UniRule"/>
</dbReference>
<comment type="function">
    <text evidence="1">Catalyzes the cleavage of beta-carotene at its central double bond (15,15') to yield two molecules of all-trans-retinal.</text>
</comment>
<evidence type="ECO:0000256" key="1">
    <source>
        <dbReference type="HAMAP-Rule" id="MF_02093"/>
    </source>
</evidence>
<dbReference type="GO" id="GO:0010436">
    <property type="term" value="F:carotenoid dioxygenase activity"/>
    <property type="evidence" value="ECO:0007669"/>
    <property type="project" value="UniProtKB-UniRule"/>
</dbReference>
<reference evidence="3 4" key="1">
    <citation type="journal article" date="2019" name="Int. J. Syst. Evol. Microbiol.">
        <title>The Global Catalogue of Microorganisms (GCM) 10K type strain sequencing project: providing services to taxonomists for standard genome sequencing and annotation.</title>
        <authorList>
            <consortium name="The Broad Institute Genomics Platform"/>
            <consortium name="The Broad Institute Genome Sequencing Center for Infectious Disease"/>
            <person name="Wu L."/>
            <person name="Ma J."/>
        </authorList>
    </citation>
    <scope>NUCLEOTIDE SEQUENCE [LARGE SCALE GENOMIC DNA]</scope>
    <source>
        <strain evidence="3 4">CGMCC 1.10387</strain>
    </source>
</reference>
<comment type="caution">
    <text evidence="3">The sequence shown here is derived from an EMBL/GenBank/DDBJ whole genome shotgun (WGS) entry which is preliminary data.</text>
</comment>
<dbReference type="EMBL" id="JBHUDP010000002">
    <property type="protein sequence ID" value="MFD1685536.1"/>
    <property type="molecule type" value="Genomic_DNA"/>
</dbReference>
<feature type="transmembrane region" description="Helical" evidence="1">
    <location>
        <begin position="61"/>
        <end position="81"/>
    </location>
</feature>
<feature type="binding site" evidence="1">
    <location>
        <position position="295"/>
    </location>
    <ligand>
        <name>Fe cation</name>
        <dbReference type="ChEBI" id="CHEBI:24875"/>
    </ligand>
</feature>
<keyword evidence="1" id="KW-0408">Iron</keyword>
<feature type="compositionally biased region" description="Basic and acidic residues" evidence="2">
    <location>
        <begin position="1"/>
        <end position="10"/>
    </location>
</feature>
<feature type="binding site" evidence="1">
    <location>
        <position position="104"/>
    </location>
    <ligand>
        <name>Fe cation</name>
        <dbReference type="ChEBI" id="CHEBI:24875"/>
    </ligand>
</feature>
<gene>
    <name evidence="3" type="ORF">ACFSAS_07920</name>
</gene>
<feature type="transmembrane region" description="Helical" evidence="1">
    <location>
        <begin position="326"/>
        <end position="344"/>
    </location>
</feature>
<dbReference type="Pfam" id="PF15461">
    <property type="entry name" value="BCD"/>
    <property type="match status" value="1"/>
</dbReference>
<evidence type="ECO:0000313" key="3">
    <source>
        <dbReference type="EMBL" id="MFD1685536.1"/>
    </source>
</evidence>
<keyword evidence="4" id="KW-1185">Reference proteome</keyword>
<dbReference type="EC" id="1.13.11.63" evidence="1"/>